<dbReference type="EMBL" id="CAXKWB010003941">
    <property type="protein sequence ID" value="CAL4071140.1"/>
    <property type="molecule type" value="Genomic_DNA"/>
</dbReference>
<keyword evidence="4" id="KW-1185">Reference proteome</keyword>
<feature type="compositionally biased region" description="Basic and acidic residues" evidence="2">
    <location>
        <begin position="371"/>
        <end position="388"/>
    </location>
</feature>
<evidence type="ECO:0000313" key="4">
    <source>
        <dbReference type="Proteomes" id="UP001497623"/>
    </source>
</evidence>
<dbReference type="Proteomes" id="UP001497623">
    <property type="component" value="Unassembled WGS sequence"/>
</dbReference>
<accession>A0AAV2Q6R7</accession>
<evidence type="ECO:0000256" key="1">
    <source>
        <dbReference type="SAM" id="Coils"/>
    </source>
</evidence>
<reference evidence="3 4" key="1">
    <citation type="submission" date="2024-05" db="EMBL/GenBank/DDBJ databases">
        <authorList>
            <person name="Wallberg A."/>
        </authorList>
    </citation>
    <scope>NUCLEOTIDE SEQUENCE [LARGE SCALE GENOMIC DNA]</scope>
</reference>
<feature type="compositionally biased region" description="Polar residues" evidence="2">
    <location>
        <begin position="315"/>
        <end position="334"/>
    </location>
</feature>
<evidence type="ECO:0000256" key="2">
    <source>
        <dbReference type="SAM" id="MobiDB-lite"/>
    </source>
</evidence>
<feature type="region of interest" description="Disordered" evidence="2">
    <location>
        <begin position="26"/>
        <end position="64"/>
    </location>
</feature>
<protein>
    <submittedName>
        <fullName evidence="3">Uncharacterized protein</fullName>
    </submittedName>
</protein>
<feature type="region of interest" description="Disordered" evidence="2">
    <location>
        <begin position="315"/>
        <end position="337"/>
    </location>
</feature>
<feature type="compositionally biased region" description="Basic and acidic residues" evidence="2">
    <location>
        <begin position="504"/>
        <end position="546"/>
    </location>
</feature>
<evidence type="ECO:0000313" key="3">
    <source>
        <dbReference type="EMBL" id="CAL4071140.1"/>
    </source>
</evidence>
<organism evidence="3 4">
    <name type="scientific">Meganyctiphanes norvegica</name>
    <name type="common">Northern krill</name>
    <name type="synonym">Thysanopoda norvegica</name>
    <dbReference type="NCBI Taxonomy" id="48144"/>
    <lineage>
        <taxon>Eukaryota</taxon>
        <taxon>Metazoa</taxon>
        <taxon>Ecdysozoa</taxon>
        <taxon>Arthropoda</taxon>
        <taxon>Crustacea</taxon>
        <taxon>Multicrustacea</taxon>
        <taxon>Malacostraca</taxon>
        <taxon>Eumalacostraca</taxon>
        <taxon>Eucarida</taxon>
        <taxon>Euphausiacea</taxon>
        <taxon>Euphausiidae</taxon>
        <taxon>Meganyctiphanes</taxon>
    </lineage>
</organism>
<gene>
    <name evidence="3" type="ORF">MNOR_LOCUS8446</name>
</gene>
<feature type="region of interest" description="Disordered" evidence="2">
    <location>
        <begin position="368"/>
        <end position="399"/>
    </location>
</feature>
<proteinExistence type="predicted"/>
<feature type="region of interest" description="Disordered" evidence="2">
    <location>
        <begin position="500"/>
        <end position="554"/>
    </location>
</feature>
<sequence length="629" mass="71945">MTPAKESKMVDEETAIREHLVDVVDLDKDELDQEDGQLLEEKLPDELQKDLEQKNPTESPVTCQDPSHIEIANKLAFYRKKARDSKRMLLRLRCQKDDELQSLTTQLLALEGHLRREQKEIQSQLMQRDHMLQAQSQDIEKLRRYNRRLINRLKKFSEVFEGNELENLEPRSKMGRLDSIEEDQSSLSSDRDGCISPTLMLLASPPQFPFTLPNKKSYQIVDVSTSNNLNKMSNGCVEPPTIFQDTVNPDILNIRATTDRVLHKLPRVEKIKMSPQNTRTVPNSGDIATEVHTPHKKACSIVSTISRLLDEESDCTATTGSCNSEPSSPESTVKSVPPRVVRLARRLKESLTQSNLALRWQNSFDTSIESNRQEETDQKSYMSDEHEVTSGYNSDAVSDPDYDSLRFRKKIEVEEVDKKQSTQIIPHTKEKDKETLTEQKGLICLDDGPSNASQALTDQLISESMMSGRNVPRSRQNIKFLINNNGDHMNNNFEEFTLDSMESEENHQSENFHSSTCRDKENIHENPHTENDGMKDPTEKEMDGRSSKSFSTNGAVQGEVMSTKQYEQMVETNNLIQKSILTPTRSLINHRSMLKPRDIKHRNKLRMVCTTLAALEENPITGHKYYVKL</sequence>
<feature type="compositionally biased region" description="Acidic residues" evidence="2">
    <location>
        <begin position="27"/>
        <end position="38"/>
    </location>
</feature>
<name>A0AAV2Q6R7_MEGNR</name>
<comment type="caution">
    <text evidence="3">The sequence shown here is derived from an EMBL/GenBank/DDBJ whole genome shotgun (WGS) entry which is preliminary data.</text>
</comment>
<keyword evidence="1" id="KW-0175">Coiled coil</keyword>
<dbReference type="AlphaFoldDB" id="A0AAV2Q6R7"/>
<feature type="compositionally biased region" description="Basic and acidic residues" evidence="2">
    <location>
        <begin position="39"/>
        <end position="55"/>
    </location>
</feature>
<feature type="coiled-coil region" evidence="1">
    <location>
        <begin position="100"/>
        <end position="152"/>
    </location>
</feature>